<feature type="compositionally biased region" description="Polar residues" evidence="8">
    <location>
        <begin position="574"/>
        <end position="589"/>
    </location>
</feature>
<feature type="coiled-coil region" evidence="7">
    <location>
        <begin position="211"/>
        <end position="538"/>
    </location>
</feature>
<keyword evidence="3" id="KW-0963">Cytoplasm</keyword>
<dbReference type="EMBL" id="CAIX01000043">
    <property type="protein sequence ID" value="CCI43041.1"/>
    <property type="molecule type" value="Genomic_DNA"/>
</dbReference>
<dbReference type="STRING" id="65357.A0A024G840"/>
<dbReference type="GO" id="GO:0030705">
    <property type="term" value="P:cytoskeleton-dependent intracellular transport"/>
    <property type="evidence" value="ECO:0007669"/>
    <property type="project" value="InterPro"/>
</dbReference>
<comment type="subcellular location">
    <subcellularLocation>
        <location evidence="1">Cytoplasm</location>
        <location evidence="1">Cytoskeleton</location>
    </subcellularLocation>
</comment>
<organism evidence="10 11">
    <name type="scientific">Albugo candida</name>
    <dbReference type="NCBI Taxonomy" id="65357"/>
    <lineage>
        <taxon>Eukaryota</taxon>
        <taxon>Sar</taxon>
        <taxon>Stramenopiles</taxon>
        <taxon>Oomycota</taxon>
        <taxon>Peronosporomycetes</taxon>
        <taxon>Albuginales</taxon>
        <taxon>Albuginaceae</taxon>
        <taxon>Albugo</taxon>
    </lineage>
</organism>
<keyword evidence="5 7" id="KW-0175">Coiled coil</keyword>
<dbReference type="Pfam" id="PF05622">
    <property type="entry name" value="HOOK"/>
    <property type="match status" value="1"/>
</dbReference>
<feature type="region of interest" description="Disordered" evidence="8">
    <location>
        <begin position="565"/>
        <end position="589"/>
    </location>
</feature>
<dbReference type="InterPro" id="IPR043936">
    <property type="entry name" value="HOOK_N"/>
</dbReference>
<dbReference type="GO" id="GO:0005815">
    <property type="term" value="C:microtubule organizing center"/>
    <property type="evidence" value="ECO:0007669"/>
    <property type="project" value="TreeGrafter"/>
</dbReference>
<sequence length="708" mass="81398">MNLDAQQSLLSWIQSFVENIQSSSNLSQSCCDVHSLMDLCDGIFLSYLMHKILTFLLLDSDPAYIQLDTIKLNADYSSRLQNITTLVNAIESYYREELSQNCNSSNFINVSKIVKESNESEVCKLIELLLGCAVQCPKKSDYIHPIMQMDATAQQNLMLLIENLMHRFQMVSPPSLDHRSADPKTSFSYSVQDEVIVEDLQRLLQINIEKVSILEMKLLDAEREKQELSERIDNLIKEKNGVEEKFNRLHEEKQNLVLERQSTLTRDNKKIQQLVESEVHAIMMELEAKKEELQRTKGEAHERIMLLENEMRRQADELDISRTKVGQLSKLEASLLKYKKKLEEMNSLKNQIRELETHNAQYLEKVLDLESTIKTMPTLKALVEKYKNQVVELQTLNVEDRSNLHIRDQKIRRLQEELDSALGGKEFLENQLEELRAQVSNLVQQGNDCENSDFGVDHGNASNALLGSSSISFLKERLGRMERENAELKSGSPNATQLHLESELELAIKAKESLQVTILQLKKKNQQLQEDLEMAQKQDGVPILSNVAAQLPVLPQNVEKNHPTIPSSLVDPASSASVKTSSDTEQASRMTTTMIEEYEDKLSRMQSDVEEVDSMRATVQELTNRLKDKESSINELNEQRAKLESYTRKTLHAVQTKYMVTVSSHRNQLGEKQEKIDFLEKRLKEMRASYSREQALMMSSFYEVLYRY</sequence>
<dbReference type="AlphaFoldDB" id="A0A024G840"/>
<evidence type="ECO:0000313" key="11">
    <source>
        <dbReference type="Proteomes" id="UP000053237"/>
    </source>
</evidence>
<evidence type="ECO:0000256" key="3">
    <source>
        <dbReference type="ARBA" id="ARBA00022490"/>
    </source>
</evidence>
<dbReference type="InterPro" id="IPR008636">
    <property type="entry name" value="Hook_C"/>
</dbReference>
<dbReference type="GO" id="GO:0051959">
    <property type="term" value="F:dynein light intermediate chain binding"/>
    <property type="evidence" value="ECO:0007669"/>
    <property type="project" value="TreeGrafter"/>
</dbReference>
<evidence type="ECO:0000313" key="10">
    <source>
        <dbReference type="EMBL" id="CCI43041.1"/>
    </source>
</evidence>
<dbReference type="Gene3D" id="1.10.418.10">
    <property type="entry name" value="Calponin-like domain"/>
    <property type="match status" value="1"/>
</dbReference>
<evidence type="ECO:0000256" key="5">
    <source>
        <dbReference type="ARBA" id="ARBA00023054"/>
    </source>
</evidence>
<dbReference type="GO" id="GO:0005737">
    <property type="term" value="C:cytoplasm"/>
    <property type="evidence" value="ECO:0007669"/>
    <property type="project" value="TreeGrafter"/>
</dbReference>
<dbReference type="InterPro" id="IPR001715">
    <property type="entry name" value="CH_dom"/>
</dbReference>
<evidence type="ECO:0000256" key="1">
    <source>
        <dbReference type="ARBA" id="ARBA00004245"/>
    </source>
</evidence>
<dbReference type="InterPro" id="IPR036872">
    <property type="entry name" value="CH_dom_sf"/>
</dbReference>
<evidence type="ECO:0000259" key="9">
    <source>
        <dbReference type="PROSITE" id="PS50021"/>
    </source>
</evidence>
<dbReference type="PROSITE" id="PS50021">
    <property type="entry name" value="CH"/>
    <property type="match status" value="1"/>
</dbReference>
<evidence type="ECO:0000256" key="8">
    <source>
        <dbReference type="SAM" id="MobiDB-lite"/>
    </source>
</evidence>
<comment type="similarity">
    <text evidence="2">Belongs to the hook family.</text>
</comment>
<name>A0A024G840_9STRA</name>
<dbReference type="GO" id="GO:0008017">
    <property type="term" value="F:microtubule binding"/>
    <property type="evidence" value="ECO:0007669"/>
    <property type="project" value="InterPro"/>
</dbReference>
<dbReference type="SUPFAM" id="SSF116907">
    <property type="entry name" value="Hook domain"/>
    <property type="match status" value="1"/>
</dbReference>
<dbReference type="Proteomes" id="UP000053237">
    <property type="component" value="Unassembled WGS sequence"/>
</dbReference>
<accession>A0A024G840</accession>
<dbReference type="PANTHER" id="PTHR18947:SF28">
    <property type="entry name" value="GIRDIN, ISOFORM A"/>
    <property type="match status" value="1"/>
</dbReference>
<keyword evidence="4" id="KW-0493">Microtubule</keyword>
<dbReference type="GO" id="GO:0005874">
    <property type="term" value="C:microtubule"/>
    <property type="evidence" value="ECO:0007669"/>
    <property type="project" value="UniProtKB-KW"/>
</dbReference>
<dbReference type="CDD" id="cd22211">
    <property type="entry name" value="HkD_SF"/>
    <property type="match status" value="1"/>
</dbReference>
<feature type="coiled-coil region" evidence="7">
    <location>
        <begin position="595"/>
        <end position="696"/>
    </location>
</feature>
<dbReference type="PANTHER" id="PTHR18947">
    <property type="entry name" value="HOOK PROTEINS"/>
    <property type="match status" value="1"/>
</dbReference>
<keyword evidence="6" id="KW-0206">Cytoskeleton</keyword>
<evidence type="ECO:0000256" key="7">
    <source>
        <dbReference type="SAM" id="Coils"/>
    </source>
</evidence>
<protein>
    <recommendedName>
        <fullName evidence="9">Calponin-homology (CH) domain-containing protein</fullName>
    </recommendedName>
</protein>
<dbReference type="GO" id="GO:0031122">
    <property type="term" value="P:cytoplasmic microtubule organization"/>
    <property type="evidence" value="ECO:0007669"/>
    <property type="project" value="InterPro"/>
</dbReference>
<dbReference type="InParanoid" id="A0A024G840"/>
<keyword evidence="11" id="KW-1185">Reference proteome</keyword>
<gene>
    <name evidence="10" type="ORF">BN9_038250</name>
</gene>
<dbReference type="OrthoDB" id="49395at2759"/>
<comment type="caution">
    <text evidence="10">The sequence shown here is derived from an EMBL/GenBank/DDBJ whole genome shotgun (WGS) entry which is preliminary data.</text>
</comment>
<evidence type="ECO:0000256" key="6">
    <source>
        <dbReference type="ARBA" id="ARBA00023212"/>
    </source>
</evidence>
<evidence type="ECO:0000256" key="4">
    <source>
        <dbReference type="ARBA" id="ARBA00022701"/>
    </source>
</evidence>
<dbReference type="Pfam" id="PF19047">
    <property type="entry name" value="HOOK_N"/>
    <property type="match status" value="1"/>
</dbReference>
<feature type="domain" description="Calponin-homology (CH)" evidence="9">
    <location>
        <begin position="3"/>
        <end position="133"/>
    </location>
</feature>
<evidence type="ECO:0000256" key="2">
    <source>
        <dbReference type="ARBA" id="ARBA00006946"/>
    </source>
</evidence>
<proteinExistence type="inferred from homology"/>
<reference evidence="10 11" key="1">
    <citation type="submission" date="2012-05" db="EMBL/GenBank/DDBJ databases">
        <title>Recombination and specialization in a pathogen metapopulation.</title>
        <authorList>
            <person name="Gardiner A."/>
            <person name="Kemen E."/>
            <person name="Schultz-Larsen T."/>
            <person name="MacLean D."/>
            <person name="Van Oosterhout C."/>
            <person name="Jones J.D.G."/>
        </authorList>
    </citation>
    <scope>NUCLEOTIDE SEQUENCE [LARGE SCALE GENOMIC DNA]</scope>
    <source>
        <strain evidence="10 11">Ac Nc2</strain>
    </source>
</reference>